<evidence type="ECO:0000256" key="1">
    <source>
        <dbReference type="ARBA" id="ARBA00004141"/>
    </source>
</evidence>
<feature type="compositionally biased region" description="Polar residues" evidence="6">
    <location>
        <begin position="293"/>
        <end position="310"/>
    </location>
</feature>
<keyword evidence="5 7" id="KW-0472">Membrane</keyword>
<dbReference type="PANTHER" id="PTHR32322:SF9">
    <property type="entry name" value="AMINO-ACID METABOLITE EFFLUX PUMP-RELATED"/>
    <property type="match status" value="1"/>
</dbReference>
<dbReference type="Pfam" id="PF00892">
    <property type="entry name" value="EamA"/>
    <property type="match status" value="2"/>
</dbReference>
<feature type="transmembrane region" description="Helical" evidence="7">
    <location>
        <begin position="65"/>
        <end position="86"/>
    </location>
</feature>
<evidence type="ECO:0000256" key="2">
    <source>
        <dbReference type="ARBA" id="ARBA00007362"/>
    </source>
</evidence>
<dbReference type="EMBL" id="JACHJN010000001">
    <property type="protein sequence ID" value="MBB5953562.1"/>
    <property type="molecule type" value="Genomic_DNA"/>
</dbReference>
<keyword evidence="10" id="KW-1185">Reference proteome</keyword>
<evidence type="ECO:0000256" key="3">
    <source>
        <dbReference type="ARBA" id="ARBA00022692"/>
    </source>
</evidence>
<dbReference type="Proteomes" id="UP000547510">
    <property type="component" value="Unassembled WGS sequence"/>
</dbReference>
<feature type="transmembrane region" description="Helical" evidence="7">
    <location>
        <begin position="92"/>
        <end position="113"/>
    </location>
</feature>
<dbReference type="InterPro" id="IPR000620">
    <property type="entry name" value="EamA_dom"/>
</dbReference>
<dbReference type="SUPFAM" id="SSF103481">
    <property type="entry name" value="Multidrug resistance efflux transporter EmrE"/>
    <property type="match status" value="2"/>
</dbReference>
<evidence type="ECO:0000259" key="8">
    <source>
        <dbReference type="Pfam" id="PF00892"/>
    </source>
</evidence>
<feature type="region of interest" description="Disordered" evidence="6">
    <location>
        <begin position="293"/>
        <end position="352"/>
    </location>
</feature>
<evidence type="ECO:0000256" key="7">
    <source>
        <dbReference type="SAM" id="Phobius"/>
    </source>
</evidence>
<feature type="transmembrane region" description="Helical" evidence="7">
    <location>
        <begin position="180"/>
        <end position="198"/>
    </location>
</feature>
<protein>
    <submittedName>
        <fullName evidence="9">Drug/metabolite transporter (DMT)-like permease</fullName>
    </submittedName>
</protein>
<dbReference type="Gene3D" id="1.10.3730.20">
    <property type="match status" value="1"/>
</dbReference>
<feature type="transmembrane region" description="Helical" evidence="7">
    <location>
        <begin position="267"/>
        <end position="286"/>
    </location>
</feature>
<evidence type="ECO:0000256" key="6">
    <source>
        <dbReference type="SAM" id="MobiDB-lite"/>
    </source>
</evidence>
<feature type="domain" description="EamA" evidence="8">
    <location>
        <begin position="150"/>
        <end position="282"/>
    </location>
</feature>
<gene>
    <name evidence="9" type="ORF">FHS29_000132</name>
</gene>
<feature type="transmembrane region" description="Helical" evidence="7">
    <location>
        <begin position="210"/>
        <end position="230"/>
    </location>
</feature>
<accession>A0A841C4V9</accession>
<dbReference type="AlphaFoldDB" id="A0A841C4V9"/>
<feature type="transmembrane region" description="Helical" evidence="7">
    <location>
        <begin position="125"/>
        <end position="142"/>
    </location>
</feature>
<reference evidence="9 10" key="1">
    <citation type="submission" date="2020-08" db="EMBL/GenBank/DDBJ databases">
        <title>Genomic Encyclopedia of Type Strains, Phase III (KMG-III): the genomes of soil and plant-associated and newly described type strains.</title>
        <authorList>
            <person name="Whitman W."/>
        </authorList>
    </citation>
    <scope>NUCLEOTIDE SEQUENCE [LARGE SCALE GENOMIC DNA]</scope>
    <source>
        <strain evidence="9 10">CECT 8640</strain>
    </source>
</reference>
<evidence type="ECO:0000256" key="5">
    <source>
        <dbReference type="ARBA" id="ARBA00023136"/>
    </source>
</evidence>
<dbReference type="PANTHER" id="PTHR32322">
    <property type="entry name" value="INNER MEMBRANE TRANSPORTER"/>
    <property type="match status" value="1"/>
</dbReference>
<keyword evidence="3 7" id="KW-0812">Transmembrane</keyword>
<proteinExistence type="inferred from homology"/>
<organism evidence="9 10">
    <name type="scientific">Saccharothrix tamanrassetensis</name>
    <dbReference type="NCBI Taxonomy" id="1051531"/>
    <lineage>
        <taxon>Bacteria</taxon>
        <taxon>Bacillati</taxon>
        <taxon>Actinomycetota</taxon>
        <taxon>Actinomycetes</taxon>
        <taxon>Pseudonocardiales</taxon>
        <taxon>Pseudonocardiaceae</taxon>
        <taxon>Saccharothrix</taxon>
    </lineage>
</organism>
<feature type="domain" description="EamA" evidence="8">
    <location>
        <begin position="11"/>
        <end position="139"/>
    </location>
</feature>
<name>A0A841C4V9_9PSEU</name>
<feature type="transmembrane region" description="Helical" evidence="7">
    <location>
        <begin position="148"/>
        <end position="168"/>
    </location>
</feature>
<feature type="transmembrane region" description="Helical" evidence="7">
    <location>
        <begin position="242"/>
        <end position="261"/>
    </location>
</feature>
<comment type="subcellular location">
    <subcellularLocation>
        <location evidence="1">Membrane</location>
        <topology evidence="1">Multi-pass membrane protein</topology>
    </subcellularLocation>
</comment>
<dbReference type="InterPro" id="IPR037185">
    <property type="entry name" value="EmrE-like"/>
</dbReference>
<dbReference type="InterPro" id="IPR050638">
    <property type="entry name" value="AA-Vitamin_Transporters"/>
</dbReference>
<evidence type="ECO:0000313" key="9">
    <source>
        <dbReference type="EMBL" id="MBB5953562.1"/>
    </source>
</evidence>
<dbReference type="GO" id="GO:0016020">
    <property type="term" value="C:membrane"/>
    <property type="evidence" value="ECO:0007669"/>
    <property type="project" value="UniProtKB-SubCell"/>
</dbReference>
<sequence length="352" mass="36252">MSSKSMVRMGLLALLWGSGFLWIKLALTGLTPVQLTVIRCALGASVLLVLAVAQRQKLPRDPVTWGHLVVAALFCNAVPFLLFGIGEQTVDSGVAGVLNATTPLWSLLIGLVIGSERGRLTPTRVGGLVLGFAGVLLIFAPWQQHGLASWGALALLGAAASYAVAFAYMGRNLVGRGGSMAISAAQLMTATGLSALALPASGPAHPNATALIAVVVLGIFGTGITFVLNYRIIEDEGATSAATVGYLLPVVSVALGAIVLGEPLTPRIIAGMAVVLIGVALTQVALTRSALTRSAPNRTAPNRTAPNRTAPNRAAVTRSAPPEPPQDGRPPHRSPVVPTEREHTGGRSADLC</sequence>
<evidence type="ECO:0000256" key="4">
    <source>
        <dbReference type="ARBA" id="ARBA00022989"/>
    </source>
</evidence>
<evidence type="ECO:0000313" key="10">
    <source>
        <dbReference type="Proteomes" id="UP000547510"/>
    </source>
</evidence>
<comment type="similarity">
    <text evidence="2">Belongs to the EamA transporter family.</text>
</comment>
<keyword evidence="4 7" id="KW-1133">Transmembrane helix</keyword>
<comment type="caution">
    <text evidence="9">The sequence shown here is derived from an EMBL/GenBank/DDBJ whole genome shotgun (WGS) entry which is preliminary data.</text>
</comment>
<feature type="transmembrane region" description="Helical" evidence="7">
    <location>
        <begin position="36"/>
        <end position="53"/>
    </location>
</feature>